<dbReference type="Proteomes" id="UP000314294">
    <property type="component" value="Unassembled WGS sequence"/>
</dbReference>
<evidence type="ECO:0000313" key="1">
    <source>
        <dbReference type="EMBL" id="TNN46867.1"/>
    </source>
</evidence>
<accession>A0A4Z2G039</accession>
<protein>
    <submittedName>
        <fullName evidence="1">Uncharacterized protein</fullName>
    </submittedName>
</protein>
<gene>
    <name evidence="1" type="ORF">EYF80_042923</name>
</gene>
<sequence>MGPYCLVLLLDTFGRIMHEIDVRLNGRGFTRDTETLEVDLESETLSSPFSLSLTPTSLQPIKGNHNAVLLN</sequence>
<keyword evidence="2" id="KW-1185">Reference proteome</keyword>
<organism evidence="1 2">
    <name type="scientific">Liparis tanakae</name>
    <name type="common">Tanaka's snailfish</name>
    <dbReference type="NCBI Taxonomy" id="230148"/>
    <lineage>
        <taxon>Eukaryota</taxon>
        <taxon>Metazoa</taxon>
        <taxon>Chordata</taxon>
        <taxon>Craniata</taxon>
        <taxon>Vertebrata</taxon>
        <taxon>Euteleostomi</taxon>
        <taxon>Actinopterygii</taxon>
        <taxon>Neopterygii</taxon>
        <taxon>Teleostei</taxon>
        <taxon>Neoteleostei</taxon>
        <taxon>Acanthomorphata</taxon>
        <taxon>Eupercaria</taxon>
        <taxon>Perciformes</taxon>
        <taxon>Cottioidei</taxon>
        <taxon>Cottales</taxon>
        <taxon>Liparidae</taxon>
        <taxon>Liparis</taxon>
    </lineage>
</organism>
<comment type="caution">
    <text evidence="1">The sequence shown here is derived from an EMBL/GenBank/DDBJ whole genome shotgun (WGS) entry which is preliminary data.</text>
</comment>
<dbReference type="EMBL" id="SRLO01000770">
    <property type="protein sequence ID" value="TNN46867.1"/>
    <property type="molecule type" value="Genomic_DNA"/>
</dbReference>
<proteinExistence type="predicted"/>
<reference evidence="1 2" key="1">
    <citation type="submission" date="2019-03" db="EMBL/GenBank/DDBJ databases">
        <title>First draft genome of Liparis tanakae, snailfish: a comprehensive survey of snailfish specific genes.</title>
        <authorList>
            <person name="Kim W."/>
            <person name="Song I."/>
            <person name="Jeong J.-H."/>
            <person name="Kim D."/>
            <person name="Kim S."/>
            <person name="Ryu S."/>
            <person name="Song J.Y."/>
            <person name="Lee S.K."/>
        </authorList>
    </citation>
    <scope>NUCLEOTIDE SEQUENCE [LARGE SCALE GENOMIC DNA]</scope>
    <source>
        <tissue evidence="1">Muscle</tissue>
    </source>
</reference>
<evidence type="ECO:0000313" key="2">
    <source>
        <dbReference type="Proteomes" id="UP000314294"/>
    </source>
</evidence>
<dbReference type="AlphaFoldDB" id="A0A4Z2G039"/>
<name>A0A4Z2G039_9TELE</name>